<sequence length="490" mass="53676">MTVNGLAFTPTINTCSSSSITVTDYSSSLPATSPIIQNQFEGQYSSSCSINSALAPNDYTDVSSTQQAKTFILAIESTSLTIAITRFTASKLFVSGADPVFTYQLDTYYQPPNGVTVNPVTGDIAVSPVSALGAIPQQVVIEGKLQDCQTINAKFIIIGEPNTAPQFQGIAGSTLPDVAIVQGDVASHQFPHIIDPNAAQSIVIALIDGGRNAYPRFIDFADSSHMVVTISPITSTPVGSYPVQVQLNDGITTTLYNMNIMILEVNSTSKFQMNLGPPIFTQMLEAVNLKIGNIATYALPQQQDPDEEDQISIDVQLKEAICFAQYDKAAKLFIFKPERGIEFSNSYNISIILADNNINPKSRLYKLEIKIELEQDQSSNETEVLNTKNIKTYKSGIRIVKISRSGQLQLKITSSQNYIAEAIANTLKESQLKVFVPEKSQISAKIENLQEENILSIKLDFKNREKISAGMVSDLINLVIRNWTIYKQKS</sequence>
<evidence type="ECO:0000313" key="1">
    <source>
        <dbReference type="EMBL" id="TNV86442.1"/>
    </source>
</evidence>
<evidence type="ECO:0000313" key="2">
    <source>
        <dbReference type="Proteomes" id="UP000785679"/>
    </source>
</evidence>
<gene>
    <name evidence="1" type="ORF">FGO68_gene11929</name>
</gene>
<protein>
    <submittedName>
        <fullName evidence="1">Uncharacterized protein</fullName>
    </submittedName>
</protein>
<reference evidence="1" key="1">
    <citation type="submission" date="2019-06" db="EMBL/GenBank/DDBJ databases">
        <authorList>
            <person name="Zheng W."/>
        </authorList>
    </citation>
    <scope>NUCLEOTIDE SEQUENCE</scope>
    <source>
        <strain evidence="1">QDHG01</strain>
    </source>
</reference>
<accession>A0A8J8P3J1</accession>
<organism evidence="1 2">
    <name type="scientific">Halteria grandinella</name>
    <dbReference type="NCBI Taxonomy" id="5974"/>
    <lineage>
        <taxon>Eukaryota</taxon>
        <taxon>Sar</taxon>
        <taxon>Alveolata</taxon>
        <taxon>Ciliophora</taxon>
        <taxon>Intramacronucleata</taxon>
        <taxon>Spirotrichea</taxon>
        <taxon>Stichotrichia</taxon>
        <taxon>Sporadotrichida</taxon>
        <taxon>Halteriidae</taxon>
        <taxon>Halteria</taxon>
    </lineage>
</organism>
<name>A0A8J8P3J1_HALGN</name>
<dbReference type="Proteomes" id="UP000785679">
    <property type="component" value="Unassembled WGS sequence"/>
</dbReference>
<proteinExistence type="predicted"/>
<keyword evidence="2" id="KW-1185">Reference proteome</keyword>
<dbReference type="OrthoDB" id="327661at2759"/>
<dbReference type="AlphaFoldDB" id="A0A8J8P3J1"/>
<comment type="caution">
    <text evidence="1">The sequence shown here is derived from an EMBL/GenBank/DDBJ whole genome shotgun (WGS) entry which is preliminary data.</text>
</comment>
<dbReference type="EMBL" id="RRYP01001079">
    <property type="protein sequence ID" value="TNV86442.1"/>
    <property type="molecule type" value="Genomic_DNA"/>
</dbReference>